<comment type="caution">
    <text evidence="1">The sequence shown here is derived from an EMBL/GenBank/DDBJ whole genome shotgun (WGS) entry which is preliminary data.</text>
</comment>
<accession>A0A0F9HAC0</accession>
<evidence type="ECO:0008006" key="2">
    <source>
        <dbReference type="Google" id="ProtNLM"/>
    </source>
</evidence>
<reference evidence="1" key="1">
    <citation type="journal article" date="2015" name="Nature">
        <title>Complex archaea that bridge the gap between prokaryotes and eukaryotes.</title>
        <authorList>
            <person name="Spang A."/>
            <person name="Saw J.H."/>
            <person name="Jorgensen S.L."/>
            <person name="Zaremba-Niedzwiedzka K."/>
            <person name="Martijn J."/>
            <person name="Lind A.E."/>
            <person name="van Eijk R."/>
            <person name="Schleper C."/>
            <person name="Guy L."/>
            <person name="Ettema T.J."/>
        </authorList>
    </citation>
    <scope>NUCLEOTIDE SEQUENCE</scope>
</reference>
<gene>
    <name evidence="1" type="ORF">LCGC14_1727690</name>
</gene>
<evidence type="ECO:0000313" key="1">
    <source>
        <dbReference type="EMBL" id="KKM08059.1"/>
    </source>
</evidence>
<organism evidence="1">
    <name type="scientific">marine sediment metagenome</name>
    <dbReference type="NCBI Taxonomy" id="412755"/>
    <lineage>
        <taxon>unclassified sequences</taxon>
        <taxon>metagenomes</taxon>
        <taxon>ecological metagenomes</taxon>
    </lineage>
</organism>
<proteinExistence type="predicted"/>
<protein>
    <recommendedName>
        <fullName evidence="2">Heme NO-binding domain-containing protein</fullName>
    </recommendedName>
</protein>
<dbReference type="AlphaFoldDB" id="A0A0F9HAC0"/>
<name>A0A0F9HAC0_9ZZZZ</name>
<sequence>MNVKGVAFLQIKDRIIYEFSEEGWNDFFEVFKASYPFFNQVILAITNIPVEEFIAFLDVMVKEFYNGDEEVYRILGKLAAKFTLKEGGLFHIYIKRKREPKDFITKILYRVWSMFYDEGSVKYEVDGNITHLYILDMPIYHVFFEYVTTGFAQKALELIGVSIKDVTKVKGSAKETHYKFVLDL</sequence>
<dbReference type="EMBL" id="LAZR01015635">
    <property type="protein sequence ID" value="KKM08059.1"/>
    <property type="molecule type" value="Genomic_DNA"/>
</dbReference>